<name>A0A5D0J9Z8_9FLAO</name>
<comment type="caution">
    <text evidence="1">The sequence shown here is derived from an EMBL/GenBank/DDBJ whole genome shotgun (WGS) entry which is preliminary data.</text>
</comment>
<protein>
    <recommendedName>
        <fullName evidence="3">HEPN AbiU2-like domain-containing protein</fullName>
    </recommendedName>
</protein>
<dbReference type="EMBL" id="VSDQ01000163">
    <property type="protein sequence ID" value="TYA92331.1"/>
    <property type="molecule type" value="Genomic_DNA"/>
</dbReference>
<sequence>MKIQPEINKTISKIPENIILDYAFYKEMESRNNFRYKSSTEIGLYCSIIQSDLILGSGGLSKAKTELEEKFYARILSLTLYEYLKDLSRILGKELVNELKKNKYEDLIDSVYSLNKEFSDLKKEKENVIKKIRHETIAHKTGNRISLVEQLFSIDCGEIGFLSIDIINLNTKLIRILTQIKNRIAEYHSKNGQMKNKNN</sequence>
<dbReference type="AlphaFoldDB" id="A0A5D0J9Z8"/>
<dbReference type="OrthoDB" id="1435802at2"/>
<organism evidence="1 2">
    <name type="scientific">Seonamhaeicola marinus</name>
    <dbReference type="NCBI Taxonomy" id="1912246"/>
    <lineage>
        <taxon>Bacteria</taxon>
        <taxon>Pseudomonadati</taxon>
        <taxon>Bacteroidota</taxon>
        <taxon>Flavobacteriia</taxon>
        <taxon>Flavobacteriales</taxon>
        <taxon>Flavobacteriaceae</taxon>
    </lineage>
</organism>
<proteinExistence type="predicted"/>
<evidence type="ECO:0008006" key="3">
    <source>
        <dbReference type="Google" id="ProtNLM"/>
    </source>
</evidence>
<evidence type="ECO:0000313" key="2">
    <source>
        <dbReference type="Proteomes" id="UP000323930"/>
    </source>
</evidence>
<accession>A0A5D0J9Z8</accession>
<dbReference type="RefSeq" id="WP_148539937.1">
    <property type="nucleotide sequence ID" value="NZ_VSDQ01000163.1"/>
</dbReference>
<dbReference type="Proteomes" id="UP000323930">
    <property type="component" value="Unassembled WGS sequence"/>
</dbReference>
<gene>
    <name evidence="1" type="ORF">FUA24_02535</name>
</gene>
<keyword evidence="2" id="KW-1185">Reference proteome</keyword>
<reference evidence="1 2" key="1">
    <citation type="submission" date="2019-08" db="EMBL/GenBank/DDBJ databases">
        <title>Seonamhaeicola sediminis sp. nov., isolated from marine sediment.</title>
        <authorList>
            <person name="Cao W.R."/>
        </authorList>
    </citation>
    <scope>NUCLEOTIDE SEQUENCE [LARGE SCALE GENOMIC DNA]</scope>
    <source>
        <strain evidence="1 2">B011</strain>
    </source>
</reference>
<evidence type="ECO:0000313" key="1">
    <source>
        <dbReference type="EMBL" id="TYA92331.1"/>
    </source>
</evidence>